<accession>A0A0F9QHM9</accession>
<comment type="caution">
    <text evidence="1">The sequence shown here is derived from an EMBL/GenBank/DDBJ whole genome shotgun (WGS) entry which is preliminary data.</text>
</comment>
<dbReference type="EMBL" id="LAZR01001501">
    <property type="protein sequence ID" value="KKN43610.1"/>
    <property type="molecule type" value="Genomic_DNA"/>
</dbReference>
<evidence type="ECO:0000313" key="1">
    <source>
        <dbReference type="EMBL" id="KKN43610.1"/>
    </source>
</evidence>
<dbReference type="AlphaFoldDB" id="A0A0F9QHM9"/>
<organism evidence="1">
    <name type="scientific">marine sediment metagenome</name>
    <dbReference type="NCBI Taxonomy" id="412755"/>
    <lineage>
        <taxon>unclassified sequences</taxon>
        <taxon>metagenomes</taxon>
        <taxon>ecological metagenomes</taxon>
    </lineage>
</organism>
<reference evidence="1" key="1">
    <citation type="journal article" date="2015" name="Nature">
        <title>Complex archaea that bridge the gap between prokaryotes and eukaryotes.</title>
        <authorList>
            <person name="Spang A."/>
            <person name="Saw J.H."/>
            <person name="Jorgensen S.L."/>
            <person name="Zaremba-Niedzwiedzka K."/>
            <person name="Martijn J."/>
            <person name="Lind A.E."/>
            <person name="van Eijk R."/>
            <person name="Schleper C."/>
            <person name="Guy L."/>
            <person name="Ettema T.J."/>
        </authorList>
    </citation>
    <scope>NUCLEOTIDE SEQUENCE</scope>
</reference>
<name>A0A0F9QHM9_9ZZZZ</name>
<sequence>MDNYIGAKIIKGEPMDELTFRTTIKKMEHAEGEDQQNQPGYHVVYEDGYESWSPKATFENAYRLITPGELVLITNR</sequence>
<gene>
    <name evidence="1" type="ORF">LCGC14_0701530</name>
</gene>
<proteinExistence type="predicted"/>
<protein>
    <submittedName>
        <fullName evidence="1">Uncharacterized protein</fullName>
    </submittedName>
</protein>